<comment type="caution">
    <text evidence="2">The sequence shown here is derived from an EMBL/GenBank/DDBJ whole genome shotgun (WGS) entry which is preliminary data.</text>
</comment>
<evidence type="ECO:0008006" key="6">
    <source>
        <dbReference type="Google" id="ProtNLM"/>
    </source>
</evidence>
<evidence type="ECO:0000313" key="5">
    <source>
        <dbReference type="Proteomes" id="UP000634647"/>
    </source>
</evidence>
<evidence type="ECO:0000313" key="2">
    <source>
        <dbReference type="EMBL" id="GHE04325.1"/>
    </source>
</evidence>
<feature type="chain" id="PRO_5042923099" description="SIMPL domain-containing protein" evidence="1">
    <location>
        <begin position="27"/>
        <end position="246"/>
    </location>
</feature>
<protein>
    <recommendedName>
        <fullName evidence="6">SIMPL domain-containing protein</fullName>
    </recommendedName>
</protein>
<dbReference type="EMBL" id="BNAB01000016">
    <property type="protein sequence ID" value="GHE04325.1"/>
    <property type="molecule type" value="Genomic_DNA"/>
</dbReference>
<evidence type="ECO:0000313" key="4">
    <source>
        <dbReference type="Proteomes" id="UP000199541"/>
    </source>
</evidence>
<dbReference type="Pfam" id="PF04402">
    <property type="entry name" value="SIMPL"/>
    <property type="match status" value="1"/>
</dbReference>
<gene>
    <name evidence="2" type="ORF">GCM10008024_31120</name>
    <name evidence="3" type="ORF">SAMN05444006_11539</name>
</gene>
<keyword evidence="4" id="KW-1185">Reference proteome</keyword>
<reference evidence="3 4" key="2">
    <citation type="submission" date="2016-10" db="EMBL/GenBank/DDBJ databases">
        <authorList>
            <person name="Varghese N."/>
            <person name="Submissions S."/>
        </authorList>
    </citation>
    <scope>NUCLEOTIDE SEQUENCE [LARGE SCALE GENOMIC DNA]</scope>
    <source>
        <strain evidence="3 4">DSM 24802</strain>
    </source>
</reference>
<dbReference type="Proteomes" id="UP000634647">
    <property type="component" value="Unassembled WGS sequence"/>
</dbReference>
<keyword evidence="1" id="KW-0732">Signal</keyword>
<accession>A0AAN4UUJ7</accession>
<reference evidence="2" key="3">
    <citation type="submission" date="2023-06" db="EMBL/GenBank/DDBJ databases">
        <authorList>
            <person name="Sun Q."/>
            <person name="Zhou Y."/>
        </authorList>
    </citation>
    <scope>NUCLEOTIDE SEQUENCE</scope>
    <source>
        <strain evidence="2">CGMCC 1.10859</strain>
    </source>
</reference>
<evidence type="ECO:0000256" key="1">
    <source>
        <dbReference type="SAM" id="SignalP"/>
    </source>
</evidence>
<dbReference type="InterPro" id="IPR007497">
    <property type="entry name" value="SIMPL/DUF541"/>
</dbReference>
<feature type="signal peptide" evidence="1">
    <location>
        <begin position="1"/>
        <end position="26"/>
    </location>
</feature>
<name>A0AAN4UUJ7_9RHOB</name>
<proteinExistence type="predicted"/>
<dbReference type="AlphaFoldDB" id="A0AAN4UUJ7"/>
<dbReference type="GO" id="GO:0006974">
    <property type="term" value="P:DNA damage response"/>
    <property type="evidence" value="ECO:0007669"/>
    <property type="project" value="TreeGrafter"/>
</dbReference>
<sequence>MKIVKQMRAGAAVLGLVLGLTLGLGAGTPTQAETASVAGPARITVTGRAEVSAAPDMAVVTLGVTTEAKTAAQAMAENSRGLDRVFAALKTAGVAARDMQTSGLSLGPRWARPTEGAAQRVVGFTAANGVTVRVRKLDALGGVLDALVRAGANTINGLQFSVSNPGPLQDAVRAQAVKDAHRKAALMAEAAGAKLGRVLSISENGGGPRPLPMLRMAAPAGASTVPVSGGEVGFSADVTVTYALAQ</sequence>
<dbReference type="Gene3D" id="3.30.70.2970">
    <property type="entry name" value="Protein of unknown function (DUF541), domain 2"/>
    <property type="match status" value="1"/>
</dbReference>
<dbReference type="EMBL" id="FNOB01000015">
    <property type="protein sequence ID" value="SDX39879.1"/>
    <property type="molecule type" value="Genomic_DNA"/>
</dbReference>
<dbReference type="Gene3D" id="3.30.110.170">
    <property type="entry name" value="Protein of unknown function (DUF541), domain 1"/>
    <property type="match status" value="1"/>
</dbReference>
<reference evidence="2" key="1">
    <citation type="journal article" date="2014" name="Int. J. Syst. Evol. Microbiol.">
        <title>Complete genome sequence of Corynebacterium casei LMG S-19264T (=DSM 44701T), isolated from a smear-ripened cheese.</title>
        <authorList>
            <consortium name="US DOE Joint Genome Institute (JGI-PGF)"/>
            <person name="Walter F."/>
            <person name="Albersmeier A."/>
            <person name="Kalinowski J."/>
            <person name="Ruckert C."/>
        </authorList>
    </citation>
    <scope>NUCLEOTIDE SEQUENCE</scope>
    <source>
        <strain evidence="2">CGMCC 1.10859</strain>
    </source>
</reference>
<dbReference type="InterPro" id="IPR052022">
    <property type="entry name" value="26kDa_periplasmic_antigen"/>
</dbReference>
<evidence type="ECO:0000313" key="3">
    <source>
        <dbReference type="EMBL" id="SDX39879.1"/>
    </source>
</evidence>
<dbReference type="Proteomes" id="UP000199541">
    <property type="component" value="Unassembled WGS sequence"/>
</dbReference>
<dbReference type="PANTHER" id="PTHR34387:SF1">
    <property type="entry name" value="PERIPLASMIC IMMUNOGENIC PROTEIN"/>
    <property type="match status" value="1"/>
</dbReference>
<dbReference type="RefSeq" id="WP_244521031.1">
    <property type="nucleotide sequence ID" value="NZ_BNAB01000016.1"/>
</dbReference>
<dbReference type="PANTHER" id="PTHR34387">
    <property type="entry name" value="SLR1258 PROTEIN"/>
    <property type="match status" value="1"/>
</dbReference>
<organism evidence="2 5">
    <name type="scientific">Allgaiera indica</name>
    <dbReference type="NCBI Taxonomy" id="765699"/>
    <lineage>
        <taxon>Bacteria</taxon>
        <taxon>Pseudomonadati</taxon>
        <taxon>Pseudomonadota</taxon>
        <taxon>Alphaproteobacteria</taxon>
        <taxon>Rhodobacterales</taxon>
        <taxon>Paracoccaceae</taxon>
        <taxon>Allgaiera</taxon>
    </lineage>
</organism>